<reference evidence="3" key="1">
    <citation type="journal article" date="2018" name="Front. Microbiol.">
        <title>Genome-Based Analysis Reveals the Taxonomy and Diversity of the Family Idiomarinaceae.</title>
        <authorList>
            <person name="Liu Y."/>
            <person name="Lai Q."/>
            <person name="Shao Z."/>
        </authorList>
    </citation>
    <scope>NUCLEOTIDE SEQUENCE [LARGE SCALE GENOMIC DNA]</scope>
    <source>
        <strain evidence="3">R22</strain>
    </source>
</reference>
<dbReference type="OrthoDB" id="9813892at2"/>
<gene>
    <name evidence="2" type="ORF">CWI78_10405</name>
</gene>
<name>A0A432YVC0_9GAMM</name>
<sequence>MTSKLQQQAVNILRFVLPFSTLLSLPASAQPPEIEVFDNVRQQHWVGVSPVSRNTIWLSGEKGTVARTTDSGKSWQYFQPGPADLDFRDIEAIDDRRAYALSVGTGGQSRIYYTENGGNSWRLRYRGESDSFFNCMALSPSGEAWVHGDSVGDEWRMVRSADGRNWMQVRSAISEPPQSNEGGFASSGSCARFNNDNWMIATGNADKARVLIKGSFGIRFRVIETPMKAGPMAGITSVWPIDDETFYIAGGDLNDASGNEDRLWHYQNEEFKALPAPPIKGALYSLSLIDHNGTWLLTSNPQGSAALNLDNNEWFKLSDANIWNIQCHDDISCWLVGKDGYVGRLQWQAPQERTQL</sequence>
<organism evidence="2 3">
    <name type="scientific">Idiomarina ramblicola</name>
    <dbReference type="NCBI Taxonomy" id="263724"/>
    <lineage>
        <taxon>Bacteria</taxon>
        <taxon>Pseudomonadati</taxon>
        <taxon>Pseudomonadota</taxon>
        <taxon>Gammaproteobacteria</taxon>
        <taxon>Alteromonadales</taxon>
        <taxon>Idiomarinaceae</taxon>
        <taxon>Idiomarina</taxon>
    </lineage>
</organism>
<accession>A0A432YVC0</accession>
<evidence type="ECO:0000256" key="1">
    <source>
        <dbReference type="SAM" id="SignalP"/>
    </source>
</evidence>
<dbReference type="InterPro" id="IPR015943">
    <property type="entry name" value="WD40/YVTN_repeat-like_dom_sf"/>
</dbReference>
<evidence type="ECO:0008006" key="4">
    <source>
        <dbReference type="Google" id="ProtNLM"/>
    </source>
</evidence>
<comment type="caution">
    <text evidence="2">The sequence shown here is derived from an EMBL/GenBank/DDBJ whole genome shotgun (WGS) entry which is preliminary data.</text>
</comment>
<dbReference type="PANTHER" id="PTHR47199:SF2">
    <property type="entry name" value="PHOTOSYSTEM II STABILITY_ASSEMBLY FACTOR HCF136, CHLOROPLASTIC"/>
    <property type="match status" value="1"/>
</dbReference>
<dbReference type="Gene3D" id="2.130.10.10">
    <property type="entry name" value="YVTN repeat-like/Quinoprotein amine dehydrogenase"/>
    <property type="match status" value="1"/>
</dbReference>
<keyword evidence="3" id="KW-1185">Reference proteome</keyword>
<evidence type="ECO:0000313" key="2">
    <source>
        <dbReference type="EMBL" id="RUO67251.1"/>
    </source>
</evidence>
<dbReference type="RefSeq" id="WP_126782740.1">
    <property type="nucleotide sequence ID" value="NZ_PIQC01000007.1"/>
</dbReference>
<dbReference type="PANTHER" id="PTHR47199">
    <property type="entry name" value="PHOTOSYSTEM II STABILITY/ASSEMBLY FACTOR HCF136, CHLOROPLASTIC"/>
    <property type="match status" value="1"/>
</dbReference>
<feature type="chain" id="PRO_5019305046" description="Glycosyl hydrolase" evidence="1">
    <location>
        <begin position="30"/>
        <end position="356"/>
    </location>
</feature>
<dbReference type="SUPFAM" id="SSF110296">
    <property type="entry name" value="Oligoxyloglucan reducing end-specific cellobiohydrolase"/>
    <property type="match status" value="1"/>
</dbReference>
<protein>
    <recommendedName>
        <fullName evidence="4">Glycosyl hydrolase</fullName>
    </recommendedName>
</protein>
<keyword evidence="1" id="KW-0732">Signal</keyword>
<evidence type="ECO:0000313" key="3">
    <source>
        <dbReference type="Proteomes" id="UP000288058"/>
    </source>
</evidence>
<dbReference type="EMBL" id="PIQC01000007">
    <property type="protein sequence ID" value="RUO67251.1"/>
    <property type="molecule type" value="Genomic_DNA"/>
</dbReference>
<dbReference type="Proteomes" id="UP000288058">
    <property type="component" value="Unassembled WGS sequence"/>
</dbReference>
<dbReference type="AlphaFoldDB" id="A0A432YVC0"/>
<proteinExistence type="predicted"/>
<feature type="signal peptide" evidence="1">
    <location>
        <begin position="1"/>
        <end position="29"/>
    </location>
</feature>